<protein>
    <submittedName>
        <fullName evidence="2">Uncharacterized protein</fullName>
    </submittedName>
</protein>
<feature type="region of interest" description="Disordered" evidence="1">
    <location>
        <begin position="1"/>
        <end position="22"/>
    </location>
</feature>
<keyword evidence="3" id="KW-1185">Reference proteome</keyword>
<accession>A0A7T8QWW8</accession>
<evidence type="ECO:0000313" key="2">
    <source>
        <dbReference type="EMBL" id="QQP57978.1"/>
    </source>
</evidence>
<reference evidence="3" key="1">
    <citation type="submission" date="2021-01" db="EMBL/GenBank/DDBJ databases">
        <title>Caligus Genome Assembly.</title>
        <authorList>
            <person name="Gallardo-Escarate C."/>
        </authorList>
    </citation>
    <scope>NUCLEOTIDE SEQUENCE [LARGE SCALE GENOMIC DNA]</scope>
</reference>
<evidence type="ECO:0000256" key="1">
    <source>
        <dbReference type="SAM" id="MobiDB-lite"/>
    </source>
</evidence>
<organism evidence="2 3">
    <name type="scientific">Caligus rogercresseyi</name>
    <name type="common">Sea louse</name>
    <dbReference type="NCBI Taxonomy" id="217165"/>
    <lineage>
        <taxon>Eukaryota</taxon>
        <taxon>Metazoa</taxon>
        <taxon>Ecdysozoa</taxon>
        <taxon>Arthropoda</taxon>
        <taxon>Crustacea</taxon>
        <taxon>Multicrustacea</taxon>
        <taxon>Hexanauplia</taxon>
        <taxon>Copepoda</taxon>
        <taxon>Siphonostomatoida</taxon>
        <taxon>Caligidae</taxon>
        <taxon>Caligus</taxon>
    </lineage>
</organism>
<sequence>MDLGQSGEEACSKPHPNVTSLKSGVDEKWTNMSMGYEVKVCAAFSPVWRP</sequence>
<proteinExistence type="predicted"/>
<evidence type="ECO:0000313" key="3">
    <source>
        <dbReference type="Proteomes" id="UP000595437"/>
    </source>
</evidence>
<gene>
    <name evidence="2" type="ORF">FKW44_003151</name>
</gene>
<name>A0A7T8QWW8_CALRO</name>
<dbReference type="Proteomes" id="UP000595437">
    <property type="component" value="Chromosome 2"/>
</dbReference>
<dbReference type="AlphaFoldDB" id="A0A7T8QWW8"/>
<dbReference type="EMBL" id="CP045891">
    <property type="protein sequence ID" value="QQP57978.1"/>
    <property type="molecule type" value="Genomic_DNA"/>
</dbReference>